<organism evidence="2 3">
    <name type="scientific">Mycena citricolor</name>
    <dbReference type="NCBI Taxonomy" id="2018698"/>
    <lineage>
        <taxon>Eukaryota</taxon>
        <taxon>Fungi</taxon>
        <taxon>Dikarya</taxon>
        <taxon>Basidiomycota</taxon>
        <taxon>Agaricomycotina</taxon>
        <taxon>Agaricomycetes</taxon>
        <taxon>Agaricomycetidae</taxon>
        <taxon>Agaricales</taxon>
        <taxon>Marasmiineae</taxon>
        <taxon>Mycenaceae</taxon>
        <taxon>Mycena</taxon>
    </lineage>
</organism>
<feature type="region of interest" description="Disordered" evidence="1">
    <location>
        <begin position="96"/>
        <end position="115"/>
    </location>
</feature>
<evidence type="ECO:0000256" key="1">
    <source>
        <dbReference type="SAM" id="MobiDB-lite"/>
    </source>
</evidence>
<accession>A0AAD2GU67</accession>
<protein>
    <submittedName>
        <fullName evidence="2">Uncharacterized protein</fullName>
    </submittedName>
</protein>
<proteinExistence type="predicted"/>
<keyword evidence="3" id="KW-1185">Reference proteome</keyword>
<sequence>MRQMMDVNPEQMRCVSHSISSCVLLLNSTMIMTTAIDGIIAAVARPSHDHQSTRVFVSSRRFKGVNHDRSFASKMTIMMGWVRRIHSTRWQHQRELSQGSRICGRPHTTIKSSSR</sequence>
<evidence type="ECO:0000313" key="2">
    <source>
        <dbReference type="EMBL" id="CAK5262533.1"/>
    </source>
</evidence>
<comment type="caution">
    <text evidence="2">The sequence shown here is derived from an EMBL/GenBank/DDBJ whole genome shotgun (WGS) entry which is preliminary data.</text>
</comment>
<dbReference type="Proteomes" id="UP001295794">
    <property type="component" value="Unassembled WGS sequence"/>
</dbReference>
<evidence type="ECO:0000313" key="3">
    <source>
        <dbReference type="Proteomes" id="UP001295794"/>
    </source>
</evidence>
<name>A0AAD2GU67_9AGAR</name>
<reference evidence="2" key="1">
    <citation type="submission" date="2023-11" db="EMBL/GenBank/DDBJ databases">
        <authorList>
            <person name="De Vega J J."/>
            <person name="De Vega J J."/>
        </authorList>
    </citation>
    <scope>NUCLEOTIDE SEQUENCE</scope>
</reference>
<gene>
    <name evidence="2" type="ORF">MYCIT1_LOCUS1328</name>
</gene>
<dbReference type="AlphaFoldDB" id="A0AAD2GU67"/>
<dbReference type="EMBL" id="CAVNYO010000020">
    <property type="protein sequence ID" value="CAK5262533.1"/>
    <property type="molecule type" value="Genomic_DNA"/>
</dbReference>